<sequence>MDSASPPSLFTPPGIPSSATSSTSMTAGLSAPTPPPLASAGLAVIASAGGVPKRPPLEKGPSADKSCKACRTRKVKCDRSWPKCARCREKHLECTYGALVPVEFIKNLSDDTARVAQLEARIASLETDLASQNFFLPSAADLSPSIGAAFSAGAACPEEAIRWMDSVEEEQDRLEKVENKMLANGEVVNVGGSYVGRLSLMARRAKPSLRRSFSLHLLDAFFNSCCSKLPVFRPWEARISSMVQCIDELDPPTRVAVTAFCAMGARSTPHSALLGISSAASADPRSVGLSGIRRNQACRALEAEAIELYEKLEVGHDLSVKSFEASIAMMQMFIHTELIPRRSRSMVRTAYGQFKDLQDSFYEESERDDLVKRLGLPLVHGDAITSAYARRAPSISESDLKMYFKGLKLPNFAIDELATGIAQFIRSGEEPNHMQLSAASMVILRWLVTCQREVARMSCNRASQQALAPSEIVTLWSALDQIHQSIQNLQHYLINLDRLPPGCEADGTAHLHLRFITRMDREVDNVTWLVHSLIVERREGCHGVRDELGVEWPQESERRVRKGLKLAAFYFELYSVSLDPNQTYFLAWQLELIPSWTLLAVQRYGEVGGPATRDVELTETELDWLEKGLGVATFYHPVAERRLIEILSMRRAPREDSLPSRATLDRPKFAFPDAMKHAIRSAVPAWG</sequence>
<dbReference type="GO" id="GO:0000981">
    <property type="term" value="F:DNA-binding transcription factor activity, RNA polymerase II-specific"/>
    <property type="evidence" value="ECO:0007669"/>
    <property type="project" value="InterPro"/>
</dbReference>
<dbReference type="InterPro" id="IPR036864">
    <property type="entry name" value="Zn2-C6_fun-type_DNA-bd_sf"/>
</dbReference>
<organism evidence="4 5">
    <name type="scientific">Leucosporidium creatinivorum</name>
    <dbReference type="NCBI Taxonomy" id="106004"/>
    <lineage>
        <taxon>Eukaryota</taxon>
        <taxon>Fungi</taxon>
        <taxon>Dikarya</taxon>
        <taxon>Basidiomycota</taxon>
        <taxon>Pucciniomycotina</taxon>
        <taxon>Microbotryomycetes</taxon>
        <taxon>Leucosporidiales</taxon>
        <taxon>Leucosporidium</taxon>
    </lineage>
</organism>
<dbReference type="CDD" id="cd12148">
    <property type="entry name" value="fungal_TF_MHR"/>
    <property type="match status" value="1"/>
</dbReference>
<dbReference type="GO" id="GO:0008270">
    <property type="term" value="F:zinc ion binding"/>
    <property type="evidence" value="ECO:0007669"/>
    <property type="project" value="InterPro"/>
</dbReference>
<dbReference type="OrthoDB" id="10261408at2759"/>
<dbReference type="PANTHER" id="PTHR46910">
    <property type="entry name" value="TRANSCRIPTION FACTOR PDR1"/>
    <property type="match status" value="1"/>
</dbReference>
<dbReference type="AlphaFoldDB" id="A0A1Y2F8T0"/>
<dbReference type="Gene3D" id="4.10.240.10">
    <property type="entry name" value="Zn(2)-C6 fungal-type DNA-binding domain"/>
    <property type="match status" value="1"/>
</dbReference>
<gene>
    <name evidence="4" type="ORF">BCR35DRAFT_304581</name>
</gene>
<dbReference type="SMART" id="SM00066">
    <property type="entry name" value="GAL4"/>
    <property type="match status" value="1"/>
</dbReference>
<proteinExistence type="predicted"/>
<dbReference type="PROSITE" id="PS50048">
    <property type="entry name" value="ZN2_CY6_FUNGAL_2"/>
    <property type="match status" value="1"/>
</dbReference>
<dbReference type="EMBL" id="MCGR01000026">
    <property type="protein sequence ID" value="ORY79756.1"/>
    <property type="molecule type" value="Genomic_DNA"/>
</dbReference>
<feature type="compositionally biased region" description="Low complexity" evidence="2">
    <location>
        <begin position="17"/>
        <end position="31"/>
    </location>
</feature>
<evidence type="ECO:0000313" key="4">
    <source>
        <dbReference type="EMBL" id="ORY79756.1"/>
    </source>
</evidence>
<reference evidence="4 5" key="1">
    <citation type="submission" date="2016-07" db="EMBL/GenBank/DDBJ databases">
        <title>Pervasive Adenine N6-methylation of Active Genes in Fungi.</title>
        <authorList>
            <consortium name="DOE Joint Genome Institute"/>
            <person name="Mondo S.J."/>
            <person name="Dannebaum R.O."/>
            <person name="Kuo R.C."/>
            <person name="Labutti K."/>
            <person name="Haridas S."/>
            <person name="Kuo A."/>
            <person name="Salamov A."/>
            <person name="Ahrendt S.R."/>
            <person name="Lipzen A."/>
            <person name="Sullivan W."/>
            <person name="Andreopoulos W.B."/>
            <person name="Clum A."/>
            <person name="Lindquist E."/>
            <person name="Daum C."/>
            <person name="Ramamoorthy G.K."/>
            <person name="Gryganskyi A."/>
            <person name="Culley D."/>
            <person name="Magnuson J.K."/>
            <person name="James T.Y."/>
            <person name="O'Malley M.A."/>
            <person name="Stajich J.E."/>
            <person name="Spatafora J.W."/>
            <person name="Visel A."/>
            <person name="Grigoriev I.V."/>
        </authorList>
    </citation>
    <scope>NUCLEOTIDE SEQUENCE [LARGE SCALE GENOMIC DNA]</scope>
    <source>
        <strain evidence="4 5">62-1032</strain>
    </source>
</reference>
<evidence type="ECO:0000256" key="1">
    <source>
        <dbReference type="ARBA" id="ARBA00023242"/>
    </source>
</evidence>
<evidence type="ECO:0000259" key="3">
    <source>
        <dbReference type="PROSITE" id="PS50048"/>
    </source>
</evidence>
<name>A0A1Y2F8T0_9BASI</name>
<accession>A0A1Y2F8T0</accession>
<dbReference type="Pfam" id="PF00172">
    <property type="entry name" value="Zn_clus"/>
    <property type="match status" value="1"/>
</dbReference>
<dbReference type="CDD" id="cd00067">
    <property type="entry name" value="GAL4"/>
    <property type="match status" value="1"/>
</dbReference>
<keyword evidence="5" id="KW-1185">Reference proteome</keyword>
<dbReference type="PANTHER" id="PTHR46910:SF1">
    <property type="entry name" value="MISCELLANEOUS ZN(II)2CYS6 TRANSCRIPTION FACTOR (EUROFUNG)-RELATED"/>
    <property type="match status" value="1"/>
</dbReference>
<evidence type="ECO:0000256" key="2">
    <source>
        <dbReference type="SAM" id="MobiDB-lite"/>
    </source>
</evidence>
<feature type="region of interest" description="Disordered" evidence="2">
    <location>
        <begin position="1"/>
        <end position="34"/>
    </location>
</feature>
<dbReference type="SUPFAM" id="SSF57701">
    <property type="entry name" value="Zn2/Cys6 DNA-binding domain"/>
    <property type="match status" value="1"/>
</dbReference>
<dbReference type="InParanoid" id="A0A1Y2F8T0"/>
<dbReference type="InterPro" id="IPR001138">
    <property type="entry name" value="Zn2Cys6_DnaBD"/>
</dbReference>
<keyword evidence="1" id="KW-0539">Nucleus</keyword>
<dbReference type="PROSITE" id="PS00463">
    <property type="entry name" value="ZN2_CY6_FUNGAL_1"/>
    <property type="match status" value="1"/>
</dbReference>
<feature type="domain" description="Zn(2)-C6 fungal-type" evidence="3">
    <location>
        <begin position="66"/>
        <end position="96"/>
    </location>
</feature>
<dbReference type="STRING" id="106004.A0A1Y2F8T0"/>
<evidence type="ECO:0000313" key="5">
    <source>
        <dbReference type="Proteomes" id="UP000193467"/>
    </source>
</evidence>
<dbReference type="Proteomes" id="UP000193467">
    <property type="component" value="Unassembled WGS sequence"/>
</dbReference>
<protein>
    <recommendedName>
        <fullName evidence="3">Zn(2)-C6 fungal-type domain-containing protein</fullName>
    </recommendedName>
</protein>
<dbReference type="InterPro" id="IPR050987">
    <property type="entry name" value="AtrR-like"/>
</dbReference>
<comment type="caution">
    <text evidence="4">The sequence shown here is derived from an EMBL/GenBank/DDBJ whole genome shotgun (WGS) entry which is preliminary data.</text>
</comment>